<reference evidence="1" key="2">
    <citation type="submission" date="2021-05" db="EMBL/GenBank/DDBJ databases">
        <authorList>
            <person name="Pain A."/>
        </authorList>
    </citation>
    <scope>NUCLEOTIDE SEQUENCE</scope>
    <source>
        <strain evidence="1">1802A</strain>
    </source>
</reference>
<gene>
    <name evidence="1" type="ORF">X943_003179</name>
</gene>
<accession>A0AAD9LEH2</accession>
<evidence type="ECO:0000313" key="1">
    <source>
        <dbReference type="EMBL" id="KAK1933335.1"/>
    </source>
</evidence>
<dbReference type="Proteomes" id="UP001195914">
    <property type="component" value="Unassembled WGS sequence"/>
</dbReference>
<keyword evidence="2" id="KW-1185">Reference proteome</keyword>
<name>A0AAD9LEH2_BABDI</name>
<sequence>MKVLAIASAIAVFASGCFACKLLLLYVAIVYAALVKALNDQNSPEALKQLMVVVNKESFVARDYGTFSLPKVKPSAYVEPASEVAAAEA</sequence>
<proteinExistence type="predicted"/>
<evidence type="ECO:0000313" key="2">
    <source>
        <dbReference type="Proteomes" id="UP001195914"/>
    </source>
</evidence>
<reference evidence="1" key="1">
    <citation type="journal article" date="2014" name="Nucleic Acids Res.">
        <title>The evolutionary dynamics of variant antigen genes in Babesia reveal a history of genomic innovation underlying host-parasite interaction.</title>
        <authorList>
            <person name="Jackson A.P."/>
            <person name="Otto T.D."/>
            <person name="Darby A."/>
            <person name="Ramaprasad A."/>
            <person name="Xia D."/>
            <person name="Echaide I.E."/>
            <person name="Farber M."/>
            <person name="Gahlot S."/>
            <person name="Gamble J."/>
            <person name="Gupta D."/>
            <person name="Gupta Y."/>
            <person name="Jackson L."/>
            <person name="Malandrin L."/>
            <person name="Malas T.B."/>
            <person name="Moussa E."/>
            <person name="Nair M."/>
            <person name="Reid A.J."/>
            <person name="Sanders M."/>
            <person name="Sharma J."/>
            <person name="Tracey A."/>
            <person name="Quail M.A."/>
            <person name="Weir W."/>
            <person name="Wastling J.M."/>
            <person name="Hall N."/>
            <person name="Willadsen P."/>
            <person name="Lingelbach K."/>
            <person name="Shiels B."/>
            <person name="Tait A."/>
            <person name="Berriman M."/>
            <person name="Allred D.R."/>
            <person name="Pain A."/>
        </authorList>
    </citation>
    <scope>NUCLEOTIDE SEQUENCE</scope>
    <source>
        <strain evidence="1">1802A</strain>
    </source>
</reference>
<dbReference type="AlphaFoldDB" id="A0AAD9LEH2"/>
<comment type="caution">
    <text evidence="1">The sequence shown here is derived from an EMBL/GenBank/DDBJ whole genome shotgun (WGS) entry which is preliminary data.</text>
</comment>
<organism evidence="1 2">
    <name type="scientific">Babesia divergens</name>
    <dbReference type="NCBI Taxonomy" id="32595"/>
    <lineage>
        <taxon>Eukaryota</taxon>
        <taxon>Sar</taxon>
        <taxon>Alveolata</taxon>
        <taxon>Apicomplexa</taxon>
        <taxon>Aconoidasida</taxon>
        <taxon>Piroplasmida</taxon>
        <taxon>Babesiidae</taxon>
        <taxon>Babesia</taxon>
    </lineage>
</organism>
<dbReference type="EMBL" id="JAHBMH010000073">
    <property type="protein sequence ID" value="KAK1933335.1"/>
    <property type="molecule type" value="Genomic_DNA"/>
</dbReference>
<protein>
    <submittedName>
        <fullName evidence="1">Uncharacterized protein</fullName>
    </submittedName>
</protein>
<dbReference type="PROSITE" id="PS51257">
    <property type="entry name" value="PROKAR_LIPOPROTEIN"/>
    <property type="match status" value="1"/>
</dbReference>